<dbReference type="PROSITE" id="PS51918">
    <property type="entry name" value="RADICAL_SAM"/>
    <property type="match status" value="1"/>
</dbReference>
<dbReference type="InterPro" id="IPR012840">
    <property type="entry name" value="NrdG2"/>
</dbReference>
<dbReference type="SMART" id="SM00729">
    <property type="entry name" value="Elp3"/>
    <property type="match status" value="1"/>
</dbReference>
<dbReference type="PANTHER" id="PTHR30352:SF13">
    <property type="entry name" value="GLYCYL-RADICAL ENZYME ACTIVATING ENZYME YJJW-RELATED"/>
    <property type="match status" value="1"/>
</dbReference>
<dbReference type="GO" id="GO:0003824">
    <property type="term" value="F:catalytic activity"/>
    <property type="evidence" value="ECO:0007669"/>
    <property type="project" value="InterPro"/>
</dbReference>
<organism evidence="8 9">
    <name type="scientific">Candidatus Faecenecus gallistercoris</name>
    <dbReference type="NCBI Taxonomy" id="2840793"/>
    <lineage>
        <taxon>Bacteria</taxon>
        <taxon>Bacillati</taxon>
        <taxon>Bacillota</taxon>
        <taxon>Bacillota incertae sedis</taxon>
        <taxon>Candidatus Faecenecus</taxon>
    </lineage>
</organism>
<evidence type="ECO:0000256" key="1">
    <source>
        <dbReference type="ARBA" id="ARBA00001966"/>
    </source>
</evidence>
<comment type="cofactor">
    <cofactor evidence="1">
        <name>[4Fe-4S] cluster</name>
        <dbReference type="ChEBI" id="CHEBI:49883"/>
    </cofactor>
</comment>
<evidence type="ECO:0000256" key="3">
    <source>
        <dbReference type="ARBA" id="ARBA00022691"/>
    </source>
</evidence>
<dbReference type="GO" id="GO:0051539">
    <property type="term" value="F:4 iron, 4 sulfur cluster binding"/>
    <property type="evidence" value="ECO:0007669"/>
    <property type="project" value="UniProtKB-KW"/>
</dbReference>
<dbReference type="SFLD" id="SFLDG01067">
    <property type="entry name" value="SPASM/twitch_domain_containing"/>
    <property type="match status" value="1"/>
</dbReference>
<proteinExistence type="predicted"/>
<sequence length="233" mass="26536">MIISGFDKVSILNYPGEVACTIFTNGCNFKCPYCQNSGLVLGTDQTRYEEEEILAYLKKRKGLIDGICISGGEPTIQKGLKEFIQKVKEIGIKVKLDTNGSNPDVLEDLLKENLLDYVAMDIKHALSKYQDVIQVKPNFKKIQKSMELLKNSNIQHEFRTTVIKEYHTIEDIEEMASLVGDSPYYLQKYVDSDTCIQQGLKSYSDDELILIYQTIANKFPNTKLRGIDIEKKE</sequence>
<dbReference type="SUPFAM" id="SSF102114">
    <property type="entry name" value="Radical SAM enzymes"/>
    <property type="match status" value="1"/>
</dbReference>
<dbReference type="Pfam" id="PF04055">
    <property type="entry name" value="Radical_SAM"/>
    <property type="match status" value="1"/>
</dbReference>
<dbReference type="InterPro" id="IPR058240">
    <property type="entry name" value="rSAM_sf"/>
</dbReference>
<dbReference type="GO" id="GO:0046872">
    <property type="term" value="F:metal ion binding"/>
    <property type="evidence" value="ECO:0007669"/>
    <property type="project" value="UniProtKB-KW"/>
</dbReference>
<accession>A0A9D1CK84</accession>
<keyword evidence="3" id="KW-0949">S-adenosyl-L-methionine</keyword>
<evidence type="ECO:0000313" key="8">
    <source>
        <dbReference type="EMBL" id="HIQ64956.1"/>
    </source>
</evidence>
<dbReference type="InterPro" id="IPR013785">
    <property type="entry name" value="Aldolase_TIM"/>
</dbReference>
<reference evidence="8" key="1">
    <citation type="submission" date="2020-10" db="EMBL/GenBank/DDBJ databases">
        <authorList>
            <person name="Gilroy R."/>
        </authorList>
    </citation>
    <scope>NUCLEOTIDE SEQUENCE</scope>
    <source>
        <strain evidence="8">CHK165-10780</strain>
    </source>
</reference>
<protein>
    <submittedName>
        <fullName evidence="8">Anaerobic ribonucleoside-triphosphate reductase activating protein</fullName>
    </submittedName>
</protein>
<comment type="caution">
    <text evidence="8">The sequence shown here is derived from an EMBL/GenBank/DDBJ whole genome shotgun (WGS) entry which is preliminary data.</text>
</comment>
<evidence type="ECO:0000256" key="2">
    <source>
        <dbReference type="ARBA" id="ARBA00022485"/>
    </source>
</evidence>
<dbReference type="SFLD" id="SFLDS00029">
    <property type="entry name" value="Radical_SAM"/>
    <property type="match status" value="1"/>
</dbReference>
<dbReference type="Gene3D" id="3.20.20.70">
    <property type="entry name" value="Aldolase class I"/>
    <property type="match status" value="1"/>
</dbReference>
<dbReference type="SFLD" id="SFLDG01094">
    <property type="entry name" value="Uncharacterised_Radical_SAM_Su"/>
    <property type="match status" value="1"/>
</dbReference>
<evidence type="ECO:0000313" key="9">
    <source>
        <dbReference type="Proteomes" id="UP000886725"/>
    </source>
</evidence>
<feature type="domain" description="Radical SAM core" evidence="7">
    <location>
        <begin position="13"/>
        <end position="230"/>
    </location>
</feature>
<keyword evidence="6" id="KW-0411">Iron-sulfur</keyword>
<name>A0A9D1CK84_9FIRM</name>
<keyword evidence="5" id="KW-0408">Iron</keyword>
<evidence type="ECO:0000259" key="7">
    <source>
        <dbReference type="PROSITE" id="PS51918"/>
    </source>
</evidence>
<dbReference type="InterPro" id="IPR034457">
    <property type="entry name" value="Organic_radical-activating"/>
</dbReference>
<dbReference type="NCBIfam" id="TIGR02495">
    <property type="entry name" value="NrdG2"/>
    <property type="match status" value="1"/>
</dbReference>
<evidence type="ECO:0000256" key="5">
    <source>
        <dbReference type="ARBA" id="ARBA00023004"/>
    </source>
</evidence>
<dbReference type="CDD" id="cd01335">
    <property type="entry name" value="Radical_SAM"/>
    <property type="match status" value="1"/>
</dbReference>
<keyword evidence="4" id="KW-0479">Metal-binding</keyword>
<evidence type="ECO:0000256" key="4">
    <source>
        <dbReference type="ARBA" id="ARBA00022723"/>
    </source>
</evidence>
<gene>
    <name evidence="8" type="ORF">IAC85_04370</name>
</gene>
<dbReference type="EMBL" id="DVFU01000083">
    <property type="protein sequence ID" value="HIQ64956.1"/>
    <property type="molecule type" value="Genomic_DNA"/>
</dbReference>
<reference evidence="8" key="2">
    <citation type="journal article" date="2021" name="PeerJ">
        <title>Extensive microbial diversity within the chicken gut microbiome revealed by metagenomics and culture.</title>
        <authorList>
            <person name="Gilroy R."/>
            <person name="Ravi A."/>
            <person name="Getino M."/>
            <person name="Pursley I."/>
            <person name="Horton D.L."/>
            <person name="Alikhan N.F."/>
            <person name="Baker D."/>
            <person name="Gharbi K."/>
            <person name="Hall N."/>
            <person name="Watson M."/>
            <person name="Adriaenssens E.M."/>
            <person name="Foster-Nyarko E."/>
            <person name="Jarju S."/>
            <person name="Secka A."/>
            <person name="Antonio M."/>
            <person name="Oren A."/>
            <person name="Chaudhuri R.R."/>
            <person name="La Ragione R."/>
            <person name="Hildebrand F."/>
            <person name="Pallen M.J."/>
        </authorList>
    </citation>
    <scope>NUCLEOTIDE SEQUENCE</scope>
    <source>
        <strain evidence="8">CHK165-10780</strain>
    </source>
</reference>
<dbReference type="Proteomes" id="UP000886725">
    <property type="component" value="Unassembled WGS sequence"/>
</dbReference>
<dbReference type="AlphaFoldDB" id="A0A9D1CK84"/>
<dbReference type="PANTHER" id="PTHR30352">
    <property type="entry name" value="PYRUVATE FORMATE-LYASE-ACTIVATING ENZYME"/>
    <property type="match status" value="1"/>
</dbReference>
<evidence type="ECO:0000256" key="6">
    <source>
        <dbReference type="ARBA" id="ARBA00023014"/>
    </source>
</evidence>
<dbReference type="InterPro" id="IPR006638">
    <property type="entry name" value="Elp3/MiaA/NifB-like_rSAM"/>
</dbReference>
<dbReference type="InterPro" id="IPR007197">
    <property type="entry name" value="rSAM"/>
</dbReference>
<keyword evidence="2" id="KW-0004">4Fe-4S</keyword>